<sequence length="129" mass="14219">MAARRLLRQLSLGALLCYAALHAGAASRLLLQRVSVAGVAYHEAKAVWPRLREGDALEVVRDASNPHDPLAVRVDWQGHVLGYLPRELSGPVASALDKGMPITARIVRLRDHPNPRERIHIEIFASLQP</sequence>
<dbReference type="Pfam" id="PF08797">
    <property type="entry name" value="HIRAN"/>
    <property type="match status" value="1"/>
</dbReference>
<reference evidence="5" key="1">
    <citation type="journal article" date="2019" name="Int. J. Syst. Evol. Microbiol.">
        <title>The Global Catalogue of Microorganisms (GCM) 10K type strain sequencing project: providing services to taxonomists for standard genome sequencing and annotation.</title>
        <authorList>
            <consortium name="The Broad Institute Genomics Platform"/>
            <consortium name="The Broad Institute Genome Sequencing Center for Infectious Disease"/>
            <person name="Wu L."/>
            <person name="Ma J."/>
        </authorList>
    </citation>
    <scope>NUCLEOTIDE SEQUENCE [LARGE SCALE GENOMIC DNA]</scope>
    <source>
        <strain evidence="5">JCM 18715</strain>
    </source>
</reference>
<evidence type="ECO:0000259" key="3">
    <source>
        <dbReference type="SMART" id="SM00910"/>
    </source>
</evidence>
<name>A0ABP9R305_9RHOO</name>
<proteinExistence type="predicted"/>
<gene>
    <name evidence="4" type="ORF">GCM10025770_34280</name>
</gene>
<dbReference type="SMART" id="SM00910">
    <property type="entry name" value="HIRAN"/>
    <property type="match status" value="1"/>
</dbReference>
<keyword evidence="2" id="KW-0378">Hydrolase</keyword>
<keyword evidence="5" id="KW-1185">Reference proteome</keyword>
<comment type="caution">
    <text evidence="4">The sequence shown here is derived from an EMBL/GenBank/DDBJ whole genome shotgun (WGS) entry which is preliminary data.</text>
</comment>
<organism evidence="4 5">
    <name type="scientific">Viridibacterium curvum</name>
    <dbReference type="NCBI Taxonomy" id="1101404"/>
    <lineage>
        <taxon>Bacteria</taxon>
        <taxon>Pseudomonadati</taxon>
        <taxon>Pseudomonadota</taxon>
        <taxon>Betaproteobacteria</taxon>
        <taxon>Rhodocyclales</taxon>
        <taxon>Rhodocyclaceae</taxon>
        <taxon>Viridibacterium</taxon>
    </lineage>
</organism>
<evidence type="ECO:0000256" key="1">
    <source>
        <dbReference type="ARBA" id="ARBA00022723"/>
    </source>
</evidence>
<evidence type="ECO:0000313" key="4">
    <source>
        <dbReference type="EMBL" id="GAA5170766.1"/>
    </source>
</evidence>
<dbReference type="Gene3D" id="3.30.70.2330">
    <property type="match status" value="1"/>
</dbReference>
<dbReference type="EMBL" id="BAABLD010000017">
    <property type="protein sequence ID" value="GAA5170766.1"/>
    <property type="molecule type" value="Genomic_DNA"/>
</dbReference>
<dbReference type="Proteomes" id="UP001500547">
    <property type="component" value="Unassembled WGS sequence"/>
</dbReference>
<accession>A0ABP9R305</accession>
<evidence type="ECO:0000313" key="5">
    <source>
        <dbReference type="Proteomes" id="UP001500547"/>
    </source>
</evidence>
<evidence type="ECO:0000256" key="2">
    <source>
        <dbReference type="ARBA" id="ARBA00022801"/>
    </source>
</evidence>
<feature type="domain" description="HIRAN" evidence="3">
    <location>
        <begin position="29"/>
        <end position="127"/>
    </location>
</feature>
<dbReference type="RefSeq" id="WP_345534337.1">
    <property type="nucleotide sequence ID" value="NZ_BAABLD010000017.1"/>
</dbReference>
<protein>
    <submittedName>
        <fullName evidence="4">HIRAN domain-containing protein</fullName>
    </submittedName>
</protein>
<dbReference type="InterPro" id="IPR014905">
    <property type="entry name" value="HIRAN"/>
</dbReference>
<keyword evidence="1" id="KW-0479">Metal-binding</keyword>